<protein>
    <submittedName>
        <fullName evidence="2">Uncharacterized protein</fullName>
    </submittedName>
</protein>
<feature type="region of interest" description="Disordered" evidence="1">
    <location>
        <begin position="26"/>
        <end position="103"/>
    </location>
</feature>
<evidence type="ECO:0000256" key="1">
    <source>
        <dbReference type="SAM" id="MobiDB-lite"/>
    </source>
</evidence>
<reference evidence="2 3" key="1">
    <citation type="journal article" date="2019" name="Syst. Appl. Microbiol.">
        <title>Microvirga tunisiensis sp. nov., a root nodule symbiotic bacterium isolated from Lupinus micranthus and L. luteus grown in Northern Tunisia.</title>
        <authorList>
            <person name="Msaddak A."/>
            <person name="Rejili M."/>
            <person name="Duran D."/>
            <person name="Mars M."/>
            <person name="Palacios J.M."/>
            <person name="Ruiz-Argueso T."/>
            <person name="Rey L."/>
            <person name="Imperial J."/>
        </authorList>
    </citation>
    <scope>NUCLEOTIDE SEQUENCE [LARGE SCALE GENOMIC DNA]</scope>
    <source>
        <strain evidence="2 3">Lmie10</strain>
    </source>
</reference>
<feature type="compositionally biased region" description="Pro residues" evidence="1">
    <location>
        <begin position="42"/>
        <end position="66"/>
    </location>
</feature>
<evidence type="ECO:0000313" key="2">
    <source>
        <dbReference type="EMBL" id="MPR26946.1"/>
    </source>
</evidence>
<dbReference type="Proteomes" id="UP000403266">
    <property type="component" value="Unassembled WGS sequence"/>
</dbReference>
<feature type="compositionally biased region" description="Basic and acidic residues" evidence="1">
    <location>
        <begin position="91"/>
        <end position="100"/>
    </location>
</feature>
<accession>A0A5N7MSG9</accession>
<dbReference type="RefSeq" id="WP_152713092.1">
    <property type="nucleotide sequence ID" value="NZ_VOSJ01000063.1"/>
</dbReference>
<name>A0A5N7MSG9_9HYPH</name>
<sequence>MSKFTLPDPAIGGGKELSLDEILAKGREAAAATGQIITGDKPPAPQPSRPEPEPVKPPSAPVPPEPVRSSKSAGEEASAPGPKKMGRPPRPKPDQKREKWGVQMRTDFVLGVRRIALDRRISPFDVLEEAVGAYLRDQAAKR</sequence>
<comment type="caution">
    <text evidence="2">The sequence shown here is derived from an EMBL/GenBank/DDBJ whole genome shotgun (WGS) entry which is preliminary data.</text>
</comment>
<dbReference type="OrthoDB" id="9947475at2"/>
<organism evidence="2 3">
    <name type="scientific">Microvirga tunisiensis</name>
    <dbReference type="NCBI Taxonomy" id="2108360"/>
    <lineage>
        <taxon>Bacteria</taxon>
        <taxon>Pseudomonadati</taxon>
        <taxon>Pseudomonadota</taxon>
        <taxon>Alphaproteobacteria</taxon>
        <taxon>Hyphomicrobiales</taxon>
        <taxon>Methylobacteriaceae</taxon>
        <taxon>Microvirga</taxon>
    </lineage>
</organism>
<proteinExistence type="predicted"/>
<dbReference type="AlphaFoldDB" id="A0A5N7MSG9"/>
<gene>
    <name evidence="2" type="ORF">FS320_17400</name>
</gene>
<keyword evidence="3" id="KW-1185">Reference proteome</keyword>
<dbReference type="EMBL" id="VOSK01000066">
    <property type="protein sequence ID" value="MPR26946.1"/>
    <property type="molecule type" value="Genomic_DNA"/>
</dbReference>
<evidence type="ECO:0000313" key="3">
    <source>
        <dbReference type="Proteomes" id="UP000403266"/>
    </source>
</evidence>